<evidence type="ECO:0000313" key="2">
    <source>
        <dbReference type="EMBL" id="KAJ3592917.1"/>
    </source>
</evidence>
<comment type="caution">
    <text evidence="2">The sequence shown here is derived from an EMBL/GenBank/DDBJ whole genome shotgun (WGS) entry which is preliminary data.</text>
</comment>
<dbReference type="InterPro" id="IPR026523">
    <property type="entry name" value="PNMA"/>
</dbReference>
<organism evidence="2 3">
    <name type="scientific">Muraenolepis orangiensis</name>
    <name type="common">Patagonian moray cod</name>
    <dbReference type="NCBI Taxonomy" id="630683"/>
    <lineage>
        <taxon>Eukaryota</taxon>
        <taxon>Metazoa</taxon>
        <taxon>Chordata</taxon>
        <taxon>Craniata</taxon>
        <taxon>Vertebrata</taxon>
        <taxon>Euteleostomi</taxon>
        <taxon>Actinopterygii</taxon>
        <taxon>Neopterygii</taxon>
        <taxon>Teleostei</taxon>
        <taxon>Neoteleostei</taxon>
        <taxon>Acanthomorphata</taxon>
        <taxon>Zeiogadaria</taxon>
        <taxon>Gadariae</taxon>
        <taxon>Gadiformes</taxon>
        <taxon>Muraenolepidoidei</taxon>
        <taxon>Muraenolepididae</taxon>
        <taxon>Muraenolepis</taxon>
    </lineage>
</organism>
<accession>A0A9Q0IA84</accession>
<dbReference type="PANTHER" id="PTHR23095">
    <property type="entry name" value="PARANEOPLASTIC ANTIGEN"/>
    <property type="match status" value="1"/>
</dbReference>
<dbReference type="EMBL" id="JANIIK010000112">
    <property type="protein sequence ID" value="KAJ3592917.1"/>
    <property type="molecule type" value="Genomic_DNA"/>
</dbReference>
<name>A0A9Q0IA84_9TELE</name>
<gene>
    <name evidence="2" type="ORF">NHX12_005255</name>
</gene>
<evidence type="ECO:0000313" key="3">
    <source>
        <dbReference type="Proteomes" id="UP001148018"/>
    </source>
</evidence>
<evidence type="ECO:0000259" key="1">
    <source>
        <dbReference type="Pfam" id="PF20846"/>
    </source>
</evidence>
<proteinExistence type="predicted"/>
<dbReference type="AlphaFoldDB" id="A0A9Q0IA84"/>
<keyword evidence="3" id="KW-1185">Reference proteome</keyword>
<dbReference type="Pfam" id="PF20846">
    <property type="entry name" value="PNMA_N"/>
    <property type="match status" value="1"/>
</dbReference>
<reference evidence="2" key="1">
    <citation type="submission" date="2022-07" db="EMBL/GenBank/DDBJ databases">
        <title>Chromosome-level genome of Muraenolepis orangiensis.</title>
        <authorList>
            <person name="Kim J."/>
        </authorList>
    </citation>
    <scope>NUCLEOTIDE SEQUENCE</scope>
    <source>
        <strain evidence="2">KU_S4_2022</strain>
        <tissue evidence="2">Muscle</tissue>
    </source>
</reference>
<dbReference type="InterPro" id="IPR048271">
    <property type="entry name" value="PNMA_N"/>
</dbReference>
<protein>
    <recommendedName>
        <fullName evidence="1">Paraneoplastic antigen Ma-like N-terminal domain-containing protein</fullName>
    </recommendedName>
</protein>
<dbReference type="PANTHER" id="PTHR23095:SF17">
    <property type="entry name" value="PARANEOPLASTIC ANTIGEN MA1"/>
    <property type="match status" value="1"/>
</dbReference>
<dbReference type="Proteomes" id="UP001148018">
    <property type="component" value="Unassembled WGS sequence"/>
</dbReference>
<dbReference type="OrthoDB" id="115435at2759"/>
<feature type="domain" description="Paraneoplastic antigen Ma-like N-terminal" evidence="1">
    <location>
        <begin position="7"/>
        <end position="91"/>
    </location>
</feature>
<sequence length="168" mass="18282">MEAEKILSWFQDNGVNSKKAIVLSNVPVDVSNENLYHILDDVEVFGRSKVRGRCLAPIGKSQSILIEISNDINVVKIPEQVGVIGEVAPWLVSIASEAPPSTIPTEEDDFQAKLMKFRANEGKTLADMKGLVKPVTPSPAAPDLNTQLVNAISSLVEKCQFAKVENQV</sequence>